<feature type="region of interest" description="Disordered" evidence="3">
    <location>
        <begin position="145"/>
        <end position="190"/>
    </location>
</feature>
<dbReference type="InterPro" id="IPR000719">
    <property type="entry name" value="Prot_kinase_dom"/>
</dbReference>
<evidence type="ECO:0000259" key="4">
    <source>
        <dbReference type="PROSITE" id="PS50011"/>
    </source>
</evidence>
<evidence type="ECO:0000256" key="3">
    <source>
        <dbReference type="SAM" id="MobiDB-lite"/>
    </source>
</evidence>
<evidence type="ECO:0000313" key="6">
    <source>
        <dbReference type="Proteomes" id="UP001215712"/>
    </source>
</evidence>
<feature type="compositionally biased region" description="Basic residues" evidence="3">
    <location>
        <begin position="147"/>
        <end position="168"/>
    </location>
</feature>
<feature type="compositionally biased region" description="Polar residues" evidence="3">
    <location>
        <begin position="589"/>
        <end position="606"/>
    </location>
</feature>
<evidence type="ECO:0000256" key="1">
    <source>
        <dbReference type="ARBA" id="ARBA00022741"/>
    </source>
</evidence>
<dbReference type="FunFam" id="1.10.510.10:FF:000995">
    <property type="entry name" value="BcCMK3, calcium/calmodulin-dependent protein kinase"/>
    <property type="match status" value="1"/>
</dbReference>
<dbReference type="AlphaFoldDB" id="A0AAD6MX01"/>
<dbReference type="GO" id="GO:0004683">
    <property type="term" value="F:calcium/calmodulin-dependent protein kinase activity"/>
    <property type="evidence" value="ECO:0007669"/>
    <property type="project" value="TreeGrafter"/>
</dbReference>
<dbReference type="PANTHER" id="PTHR24346">
    <property type="entry name" value="MAP/MICROTUBULE AFFINITY-REGULATING KINASE"/>
    <property type="match status" value="1"/>
</dbReference>
<keyword evidence="2" id="KW-0067">ATP-binding</keyword>
<dbReference type="InterPro" id="IPR008271">
    <property type="entry name" value="Ser/Thr_kinase_AS"/>
</dbReference>
<dbReference type="GO" id="GO:0005524">
    <property type="term" value="F:ATP binding"/>
    <property type="evidence" value="ECO:0007669"/>
    <property type="project" value="UniProtKB-KW"/>
</dbReference>
<dbReference type="EMBL" id="JAQJAN010000005">
    <property type="protein sequence ID" value="KAJ5728051.1"/>
    <property type="molecule type" value="Genomic_DNA"/>
</dbReference>
<evidence type="ECO:0000256" key="2">
    <source>
        <dbReference type="ARBA" id="ARBA00022840"/>
    </source>
</evidence>
<feature type="compositionally biased region" description="Basic and acidic residues" evidence="3">
    <location>
        <begin position="532"/>
        <end position="541"/>
    </location>
</feature>
<dbReference type="InterPro" id="IPR011009">
    <property type="entry name" value="Kinase-like_dom_sf"/>
</dbReference>
<keyword evidence="5" id="KW-0808">Transferase</keyword>
<reference evidence="5" key="1">
    <citation type="journal article" date="2023" name="IMA Fungus">
        <title>Comparative genomic study of the Penicillium genus elucidates a diverse pangenome and 15 lateral gene transfer events.</title>
        <authorList>
            <person name="Petersen C."/>
            <person name="Sorensen T."/>
            <person name="Nielsen M.R."/>
            <person name="Sondergaard T.E."/>
            <person name="Sorensen J.L."/>
            <person name="Fitzpatrick D.A."/>
            <person name="Frisvad J.C."/>
            <person name="Nielsen K.L."/>
        </authorList>
    </citation>
    <scope>NUCLEOTIDE SEQUENCE</scope>
    <source>
        <strain evidence="5">IBT 17514</strain>
    </source>
</reference>
<dbReference type="GO" id="GO:0005516">
    <property type="term" value="F:calmodulin binding"/>
    <property type="evidence" value="ECO:0007669"/>
    <property type="project" value="TreeGrafter"/>
</dbReference>
<dbReference type="Pfam" id="PF00069">
    <property type="entry name" value="Pkinase"/>
    <property type="match status" value="1"/>
</dbReference>
<keyword evidence="6" id="KW-1185">Reference proteome</keyword>
<evidence type="ECO:0000313" key="5">
    <source>
        <dbReference type="EMBL" id="KAJ5728051.1"/>
    </source>
</evidence>
<sequence length="860" mass="95621">MDAQSEPPYEVSTEPEVESPSLDPIDPPAPPTRVNSAASYESLDRHRRRNPRTRRPVKETLDARSLYTTSQDDGAAEHHINQYLIKQEIGRGSFGAVHLAADRYGNEYVRPHLPAISERLGSFQTNDRKRAEIRLNGLRAVKEFSKSRLRKRAQSHMLRRPRGPRRHGTGSNLPNSPLHRHPSEDDNENAKNPLYLIKEEIAIMKKLNHNNLVSLIEVLDDPTEDSLYMVMEMCKKGVVMKVGLEEQADPYDDEQCRCWFRDLILGIEYLHAQGIVHRDIKPDNCLVTSDDVLKVVDFGVSEMFAKDSDMFTAKSAGSPAFLPPELCVVKHGDVSGKATDIWSMGVTLYCLRYGRLPFEKSSIFELYESIRNDPVECEDELDERFKDLMSRILEKDPSKRIGMQELREHPWVTMDGADPLLSEEENTAHNVEPPTEEEMNAAITKSISHVMTLMKAVRNFKQLVDPNRAPPAMQSILGGDIEAHFVEPPMEMDPDEDFPKIGLAEDASSSQAPGGGLRKILGRHPMLSGSQDPRDSPRRSESASSRTNQSPIGSKRPSGVFEPERKDSGSVRSGRSPWKAEFGPEAGHHSQSGSPLPHSRASSAMTKRSVEGTRGHARDPLADEFPYLHIGPSTYTGSSQDSEPTDLNIGSDPAPLVGEPESMDEDVDQWSAVNPVHIVSESPGAAEFDIYETAYRKELERINSVSTGRTYPGVGPKVFLNRRIENKNEVMNFVKDKAIDLQIGTKKIVSPASKSPATAFSAAVSILRNQIEQKKESELKEQAQQSQQAESSAQASTETQPTERRASNPACSTIRSQSIPGPEPSSLEATAEPTTEPRSSEDPAAQLRRLLTRAHEKFAK</sequence>
<proteinExistence type="predicted"/>
<reference evidence="5" key="2">
    <citation type="submission" date="2023-01" db="EMBL/GenBank/DDBJ databases">
        <authorList>
            <person name="Petersen C."/>
        </authorList>
    </citation>
    <scope>NUCLEOTIDE SEQUENCE</scope>
    <source>
        <strain evidence="5">IBT 17514</strain>
    </source>
</reference>
<dbReference type="PANTHER" id="PTHR24346:SF77">
    <property type="entry name" value="SERINE THREONINE PROTEIN KINASE"/>
    <property type="match status" value="1"/>
</dbReference>
<feature type="compositionally biased region" description="Polar residues" evidence="3">
    <location>
        <begin position="809"/>
        <end position="819"/>
    </location>
</feature>
<comment type="caution">
    <text evidence="5">The sequence shown here is derived from an EMBL/GenBank/DDBJ whole genome shotgun (WGS) entry which is preliminary data.</text>
</comment>
<keyword evidence="5" id="KW-0418">Kinase</keyword>
<feature type="region of interest" description="Disordered" evidence="3">
    <location>
        <begin position="487"/>
        <end position="666"/>
    </location>
</feature>
<dbReference type="CDD" id="cd14008">
    <property type="entry name" value="STKc_LKB1_CaMKK"/>
    <property type="match status" value="1"/>
</dbReference>
<feature type="region of interest" description="Disordered" evidence="3">
    <location>
        <begin position="775"/>
        <end position="846"/>
    </location>
</feature>
<accession>A0AAD6MX01</accession>
<dbReference type="PROSITE" id="PS00108">
    <property type="entry name" value="PROTEIN_KINASE_ST"/>
    <property type="match status" value="1"/>
</dbReference>
<dbReference type="Gene3D" id="1.10.510.10">
    <property type="entry name" value="Transferase(Phosphotransferase) domain 1"/>
    <property type="match status" value="1"/>
</dbReference>
<dbReference type="SUPFAM" id="SSF56112">
    <property type="entry name" value="Protein kinase-like (PK-like)"/>
    <property type="match status" value="1"/>
</dbReference>
<protein>
    <submittedName>
        <fullName evidence="5">Calcium/calmodulin-dependent protein kinase kinase cmkC</fullName>
    </submittedName>
</protein>
<feature type="compositionally biased region" description="Low complexity" evidence="3">
    <location>
        <begin position="1"/>
        <end position="24"/>
    </location>
</feature>
<feature type="domain" description="Protein kinase" evidence="4">
    <location>
        <begin position="83"/>
        <end position="412"/>
    </location>
</feature>
<dbReference type="Gene3D" id="3.30.200.20">
    <property type="entry name" value="Phosphorylase Kinase, domain 1"/>
    <property type="match status" value="1"/>
</dbReference>
<feature type="compositionally biased region" description="Basic residues" evidence="3">
    <location>
        <begin position="45"/>
        <end position="55"/>
    </location>
</feature>
<feature type="region of interest" description="Disordered" evidence="3">
    <location>
        <begin position="1"/>
        <end position="73"/>
    </location>
</feature>
<dbReference type="Proteomes" id="UP001215712">
    <property type="component" value="Unassembled WGS sequence"/>
</dbReference>
<feature type="compositionally biased region" description="Polar residues" evidence="3">
    <location>
        <begin position="633"/>
        <end position="642"/>
    </location>
</feature>
<feature type="compositionally biased region" description="Basic and acidic residues" evidence="3">
    <location>
        <begin position="608"/>
        <end position="621"/>
    </location>
</feature>
<dbReference type="GO" id="GO:0035556">
    <property type="term" value="P:intracellular signal transduction"/>
    <property type="evidence" value="ECO:0007669"/>
    <property type="project" value="TreeGrafter"/>
</dbReference>
<organism evidence="5 6">
    <name type="scientific">Penicillium malachiteum</name>
    <dbReference type="NCBI Taxonomy" id="1324776"/>
    <lineage>
        <taxon>Eukaryota</taxon>
        <taxon>Fungi</taxon>
        <taxon>Dikarya</taxon>
        <taxon>Ascomycota</taxon>
        <taxon>Pezizomycotina</taxon>
        <taxon>Eurotiomycetes</taxon>
        <taxon>Eurotiomycetidae</taxon>
        <taxon>Eurotiales</taxon>
        <taxon>Aspergillaceae</taxon>
        <taxon>Penicillium</taxon>
    </lineage>
</organism>
<dbReference type="SMART" id="SM00220">
    <property type="entry name" value="S_TKc"/>
    <property type="match status" value="1"/>
</dbReference>
<feature type="compositionally biased region" description="Polar residues" evidence="3">
    <location>
        <begin position="542"/>
        <end position="552"/>
    </location>
</feature>
<dbReference type="GO" id="GO:0005737">
    <property type="term" value="C:cytoplasm"/>
    <property type="evidence" value="ECO:0007669"/>
    <property type="project" value="TreeGrafter"/>
</dbReference>
<gene>
    <name evidence="5" type="ORF">N7493_004381</name>
</gene>
<keyword evidence="1" id="KW-0547">Nucleotide-binding</keyword>
<name>A0AAD6MX01_9EURO</name>
<dbReference type="PROSITE" id="PS50011">
    <property type="entry name" value="PROTEIN_KINASE_DOM"/>
    <property type="match status" value="1"/>
</dbReference>
<feature type="compositionally biased region" description="Low complexity" evidence="3">
    <location>
        <begin position="782"/>
        <end position="796"/>
    </location>
</feature>